<dbReference type="OrthoDB" id="3535423at2759"/>
<evidence type="ECO:0000313" key="1">
    <source>
        <dbReference type="EMBL" id="PMD55727.1"/>
    </source>
</evidence>
<dbReference type="PANTHER" id="PTHR14097:SF9">
    <property type="entry name" value="EPIMERASE, PUTATIVE (AFU_ORTHOLOGUE AFUA_8G07320)-RELATED"/>
    <property type="match status" value="1"/>
</dbReference>
<accession>A0A2J6SY91</accession>
<sequence>MKFILTGCTGFIGSEVLSQCLRNPTITSVVVLSRRQLPDSVINDPKLNVVIMEDFNSYPVPVLKELAGADACIWCMGTTVGDKVLEVDYPLAFGNGFSKTLEKKFRYIHLSGATTERNQEKPLWFKGEMRKTKGRAEENMLGFATKEETKGPWETLIVKSGFVISKDIKSPRDFMGWMMGTKSCLRVDELAATMIDAALSGWKENTLQDVQTMGARGREILCRS</sequence>
<dbReference type="InterPro" id="IPR036291">
    <property type="entry name" value="NAD(P)-bd_dom_sf"/>
</dbReference>
<dbReference type="AlphaFoldDB" id="A0A2J6SY91"/>
<dbReference type="Proteomes" id="UP000235371">
    <property type="component" value="Unassembled WGS sequence"/>
</dbReference>
<protein>
    <recommendedName>
        <fullName evidence="3">NAD(P)-binding domain-containing protein</fullName>
    </recommendedName>
</protein>
<keyword evidence="2" id="KW-1185">Reference proteome</keyword>
<gene>
    <name evidence="1" type="ORF">K444DRAFT_567822</name>
</gene>
<dbReference type="EMBL" id="KZ613854">
    <property type="protein sequence ID" value="PMD55727.1"/>
    <property type="molecule type" value="Genomic_DNA"/>
</dbReference>
<dbReference type="STRING" id="1095630.A0A2J6SY91"/>
<proteinExistence type="predicted"/>
<dbReference type="InParanoid" id="A0A2J6SY91"/>
<dbReference type="GeneID" id="36585258"/>
<dbReference type="Gene3D" id="3.40.50.720">
    <property type="entry name" value="NAD(P)-binding Rossmann-like Domain"/>
    <property type="match status" value="1"/>
</dbReference>
<name>A0A2J6SY91_9HELO</name>
<dbReference type="PANTHER" id="PTHR14097">
    <property type="entry name" value="OXIDOREDUCTASE HTATIP2"/>
    <property type="match status" value="1"/>
</dbReference>
<dbReference type="RefSeq" id="XP_024732631.1">
    <property type="nucleotide sequence ID" value="XM_024877181.1"/>
</dbReference>
<dbReference type="SUPFAM" id="SSF51735">
    <property type="entry name" value="NAD(P)-binding Rossmann-fold domains"/>
    <property type="match status" value="1"/>
</dbReference>
<organism evidence="1 2">
    <name type="scientific">Hyaloscypha bicolor E</name>
    <dbReference type="NCBI Taxonomy" id="1095630"/>
    <lineage>
        <taxon>Eukaryota</taxon>
        <taxon>Fungi</taxon>
        <taxon>Dikarya</taxon>
        <taxon>Ascomycota</taxon>
        <taxon>Pezizomycotina</taxon>
        <taxon>Leotiomycetes</taxon>
        <taxon>Helotiales</taxon>
        <taxon>Hyaloscyphaceae</taxon>
        <taxon>Hyaloscypha</taxon>
        <taxon>Hyaloscypha bicolor</taxon>
    </lineage>
</organism>
<reference evidence="1 2" key="1">
    <citation type="submission" date="2016-04" db="EMBL/GenBank/DDBJ databases">
        <title>A degradative enzymes factory behind the ericoid mycorrhizal symbiosis.</title>
        <authorList>
            <consortium name="DOE Joint Genome Institute"/>
            <person name="Martino E."/>
            <person name="Morin E."/>
            <person name="Grelet G."/>
            <person name="Kuo A."/>
            <person name="Kohler A."/>
            <person name="Daghino S."/>
            <person name="Barry K."/>
            <person name="Choi C."/>
            <person name="Cichocki N."/>
            <person name="Clum A."/>
            <person name="Copeland A."/>
            <person name="Hainaut M."/>
            <person name="Haridas S."/>
            <person name="Labutti K."/>
            <person name="Lindquist E."/>
            <person name="Lipzen A."/>
            <person name="Khouja H.-R."/>
            <person name="Murat C."/>
            <person name="Ohm R."/>
            <person name="Olson A."/>
            <person name="Spatafora J."/>
            <person name="Veneault-Fourrey C."/>
            <person name="Henrissat B."/>
            <person name="Grigoriev I."/>
            <person name="Martin F."/>
            <person name="Perotto S."/>
        </authorList>
    </citation>
    <scope>NUCLEOTIDE SEQUENCE [LARGE SCALE GENOMIC DNA]</scope>
    <source>
        <strain evidence="1 2">E</strain>
    </source>
</reference>
<evidence type="ECO:0000313" key="2">
    <source>
        <dbReference type="Proteomes" id="UP000235371"/>
    </source>
</evidence>
<evidence type="ECO:0008006" key="3">
    <source>
        <dbReference type="Google" id="ProtNLM"/>
    </source>
</evidence>